<protein>
    <submittedName>
        <fullName evidence="2">Putative hemicentin-2-like</fullName>
    </submittedName>
</protein>
<reference evidence="2 3" key="2">
    <citation type="submission" date="2019-01" db="EMBL/GenBank/DDBJ databases">
        <title>The decoding of complex shrimp genome reveals the adaptation for benthos swimmer, frequently molting mechanism and breeding impact on genome.</title>
        <authorList>
            <person name="Sun Y."/>
            <person name="Gao Y."/>
            <person name="Yu Y."/>
        </authorList>
    </citation>
    <scope>NUCLEOTIDE SEQUENCE [LARGE SCALE GENOMIC DNA]</scope>
    <source>
        <tissue evidence="2">Muscle</tissue>
    </source>
</reference>
<dbReference type="PROSITE" id="PS50835">
    <property type="entry name" value="IG_LIKE"/>
    <property type="match status" value="1"/>
</dbReference>
<evidence type="ECO:0000313" key="2">
    <source>
        <dbReference type="EMBL" id="ROT66259.1"/>
    </source>
</evidence>
<dbReference type="PANTHER" id="PTHR23278">
    <property type="entry name" value="SIDESTEP PROTEIN"/>
    <property type="match status" value="1"/>
</dbReference>
<dbReference type="SUPFAM" id="SSF48726">
    <property type="entry name" value="Immunoglobulin"/>
    <property type="match status" value="1"/>
</dbReference>
<dbReference type="PANTHER" id="PTHR23278:SF19">
    <property type="entry name" value="OBSCURIN"/>
    <property type="match status" value="1"/>
</dbReference>
<evidence type="ECO:0000313" key="3">
    <source>
        <dbReference type="Proteomes" id="UP000283509"/>
    </source>
</evidence>
<name>A0A423SQ17_PENVA</name>
<comment type="caution">
    <text evidence="2">The sequence shown here is derived from an EMBL/GenBank/DDBJ whole genome shotgun (WGS) entry which is preliminary data.</text>
</comment>
<feature type="domain" description="Ig-like" evidence="1">
    <location>
        <begin position="4"/>
        <end position="115"/>
    </location>
</feature>
<keyword evidence="3" id="KW-1185">Reference proteome</keyword>
<sequence>MNLPLSPAVPMSSAYGVSGAPGKLPCVVIQRQLRDTPVLVLWYKDGARLPFFTLDLRESGDKKEFVDHDVRGRVRSDISGSFLAFDPLVGSDTGIYKCRVDFENSPTLAALVNLTVYGKEAVVVVDA</sequence>
<dbReference type="AlphaFoldDB" id="A0A423SQ17"/>
<dbReference type="CDD" id="cd00096">
    <property type="entry name" value="Ig"/>
    <property type="match status" value="1"/>
</dbReference>
<dbReference type="InterPro" id="IPR013783">
    <property type="entry name" value="Ig-like_fold"/>
</dbReference>
<gene>
    <name evidence="2" type="ORF">C7M84_015721</name>
</gene>
<accession>A0A423SQ17</accession>
<dbReference type="InterPro" id="IPR003599">
    <property type="entry name" value="Ig_sub"/>
</dbReference>
<dbReference type="EMBL" id="QCYY01002965">
    <property type="protein sequence ID" value="ROT66259.1"/>
    <property type="molecule type" value="Genomic_DNA"/>
</dbReference>
<organism evidence="2 3">
    <name type="scientific">Penaeus vannamei</name>
    <name type="common">Whiteleg shrimp</name>
    <name type="synonym">Litopenaeus vannamei</name>
    <dbReference type="NCBI Taxonomy" id="6689"/>
    <lineage>
        <taxon>Eukaryota</taxon>
        <taxon>Metazoa</taxon>
        <taxon>Ecdysozoa</taxon>
        <taxon>Arthropoda</taxon>
        <taxon>Crustacea</taxon>
        <taxon>Multicrustacea</taxon>
        <taxon>Malacostraca</taxon>
        <taxon>Eumalacostraca</taxon>
        <taxon>Eucarida</taxon>
        <taxon>Decapoda</taxon>
        <taxon>Dendrobranchiata</taxon>
        <taxon>Penaeoidea</taxon>
        <taxon>Penaeidae</taxon>
        <taxon>Penaeus</taxon>
    </lineage>
</organism>
<proteinExistence type="predicted"/>
<dbReference type="InterPro" id="IPR007110">
    <property type="entry name" value="Ig-like_dom"/>
</dbReference>
<evidence type="ECO:0000259" key="1">
    <source>
        <dbReference type="PROSITE" id="PS50835"/>
    </source>
</evidence>
<dbReference type="Gene3D" id="2.60.40.10">
    <property type="entry name" value="Immunoglobulins"/>
    <property type="match status" value="1"/>
</dbReference>
<dbReference type="InterPro" id="IPR036179">
    <property type="entry name" value="Ig-like_dom_sf"/>
</dbReference>
<dbReference type="SMART" id="SM00409">
    <property type="entry name" value="IG"/>
    <property type="match status" value="1"/>
</dbReference>
<reference evidence="2 3" key="1">
    <citation type="submission" date="2018-04" db="EMBL/GenBank/DDBJ databases">
        <authorList>
            <person name="Zhang X."/>
            <person name="Yuan J."/>
            <person name="Li F."/>
            <person name="Xiang J."/>
        </authorList>
    </citation>
    <scope>NUCLEOTIDE SEQUENCE [LARGE SCALE GENOMIC DNA]</scope>
    <source>
        <tissue evidence="2">Muscle</tissue>
    </source>
</reference>
<dbReference type="Proteomes" id="UP000283509">
    <property type="component" value="Unassembled WGS sequence"/>
</dbReference>